<gene>
    <name evidence="1" type="ORF">DFR85_09185</name>
</gene>
<proteinExistence type="predicted"/>
<dbReference type="InterPro" id="IPR007153">
    <property type="entry name" value="Adenosine_kinase"/>
</dbReference>
<keyword evidence="1" id="KW-0808">Transferase</keyword>
<dbReference type="PANTHER" id="PTHR36155">
    <property type="entry name" value="BLL5354 PROTEIN"/>
    <property type="match status" value="1"/>
</dbReference>
<reference evidence="1 2" key="1">
    <citation type="submission" date="2018-05" db="EMBL/GenBank/DDBJ databases">
        <title>Complete Genome Sequences of Extremely Thermoacidophilic, Metal-Mobilizing Type-Strain Members of the Archaeal Family Sulfolobaceae: Acidianus brierleyi DSM-1651T, Acidianus sulfidivorans DSM-18786T, Metallosphaera hakonensis DSM-7519T, and Metallosphaera prunae DSM-10039T.</title>
        <authorList>
            <person name="Counts J.A."/>
            <person name="Kelly R.M."/>
        </authorList>
    </citation>
    <scope>NUCLEOTIDE SEQUENCE [LARGE SCALE GENOMIC DNA]</scope>
    <source>
        <strain evidence="1 2">DSM 1651</strain>
    </source>
</reference>
<dbReference type="Pfam" id="PF04008">
    <property type="entry name" value="Adenosine_kin"/>
    <property type="match status" value="1"/>
</dbReference>
<dbReference type="AlphaFoldDB" id="A0A2U9IFK3"/>
<dbReference type="Gene3D" id="3.40.1520.10">
    <property type="entry name" value="Ta1353-like"/>
    <property type="match status" value="1"/>
</dbReference>
<evidence type="ECO:0000313" key="1">
    <source>
        <dbReference type="EMBL" id="AWR94745.1"/>
    </source>
</evidence>
<protein>
    <submittedName>
        <fullName evidence="1">Adenosine monophosphate-protein transferase</fullName>
    </submittedName>
</protein>
<dbReference type="InterPro" id="IPR036902">
    <property type="entry name" value="Ta1353-like_sf"/>
</dbReference>
<dbReference type="PANTHER" id="PTHR36155:SF1">
    <property type="entry name" value="BLL5354 PROTEIN"/>
    <property type="match status" value="1"/>
</dbReference>
<dbReference type="OrthoDB" id="371841at2157"/>
<dbReference type="EMBL" id="CP029289">
    <property type="protein sequence ID" value="AWR94745.1"/>
    <property type="molecule type" value="Genomic_DNA"/>
</dbReference>
<evidence type="ECO:0000313" key="2">
    <source>
        <dbReference type="Proteomes" id="UP000248044"/>
    </source>
</evidence>
<organism evidence="1 2">
    <name type="scientific">Acidianus brierleyi</name>
    <dbReference type="NCBI Taxonomy" id="41673"/>
    <lineage>
        <taxon>Archaea</taxon>
        <taxon>Thermoproteota</taxon>
        <taxon>Thermoprotei</taxon>
        <taxon>Sulfolobales</taxon>
        <taxon>Sulfolobaceae</taxon>
        <taxon>Acidianus</taxon>
    </lineage>
</organism>
<dbReference type="GeneID" id="36832327"/>
<dbReference type="GO" id="GO:0016740">
    <property type="term" value="F:transferase activity"/>
    <property type="evidence" value="ECO:0007669"/>
    <property type="project" value="UniProtKB-KW"/>
</dbReference>
<dbReference type="RefSeq" id="WP_110270626.1">
    <property type="nucleotide sequence ID" value="NZ_CP029289.2"/>
</dbReference>
<sequence>MSVKIDVIRVEIPEGTNVILGQSHFIKTVEDLYETLASSSPSLKFGFAFSEASGKRLIRWDGNDTELINVAIENCKKIAAGHTFILYIKNGYPINILNRLKSVDEIVRLFAATSNPLQVLVAETDQGRGIIGVIDGYTPLGVESDIDIKERKEILRKFGYKR</sequence>
<dbReference type="SUPFAM" id="SSF103165">
    <property type="entry name" value="Ta1353-like"/>
    <property type="match status" value="1"/>
</dbReference>
<name>A0A2U9IFK3_9CREN</name>
<keyword evidence="2" id="KW-1185">Reference proteome</keyword>
<accession>A0A2U9IFK3</accession>
<dbReference type="KEGG" id="abri:DFR85_09185"/>
<dbReference type="Proteomes" id="UP000248044">
    <property type="component" value="Chromosome"/>
</dbReference>